<name>A0A6B8RMX9_9BACL</name>
<protein>
    <submittedName>
        <fullName evidence="1">Uncharacterized protein</fullName>
    </submittedName>
</protein>
<dbReference type="OrthoDB" id="2623186at2"/>
<keyword evidence="2" id="KW-1185">Reference proteome</keyword>
<sequence length="274" mass="31592">MSKNEGIGLKSRVTTISILIIVMMLINACMSKNDIPVSTAQPHPDSVDLLFNPVEMQSVTEGKLDKSWELLKVIPFGEIDHHKVEIYTYHVPKKAEDLFEVNRAFIKFQEKYYLINDPISNDLAYFPQYEHSTVFLLQHTFSYLDNQLVMIGGIEVEANGPGRVDYLMYDLQKKTWFIFSDWGKPQFIDLDSDGEDEFVIQFEGLHLAWPDVIIYNWNKGKLEVSQSLKQTIMGDESIQSFANLEANKTIAFGEVRENGSILHYSYHNKKLIKQ</sequence>
<dbReference type="AlphaFoldDB" id="A0A6B8RMX9"/>
<dbReference type="Proteomes" id="UP000426246">
    <property type="component" value="Chromosome"/>
</dbReference>
<evidence type="ECO:0000313" key="2">
    <source>
        <dbReference type="Proteomes" id="UP000426246"/>
    </source>
</evidence>
<dbReference type="EMBL" id="CP034235">
    <property type="protein sequence ID" value="QGQ96736.1"/>
    <property type="molecule type" value="Genomic_DNA"/>
</dbReference>
<organism evidence="1 2">
    <name type="scientific">Paenibacillus psychroresistens</name>
    <dbReference type="NCBI Taxonomy" id="1778678"/>
    <lineage>
        <taxon>Bacteria</taxon>
        <taxon>Bacillati</taxon>
        <taxon>Bacillota</taxon>
        <taxon>Bacilli</taxon>
        <taxon>Bacillales</taxon>
        <taxon>Paenibacillaceae</taxon>
        <taxon>Paenibacillus</taxon>
    </lineage>
</organism>
<gene>
    <name evidence="1" type="ORF">EHS13_18550</name>
</gene>
<reference evidence="2" key="1">
    <citation type="submission" date="2018-11" db="EMBL/GenBank/DDBJ databases">
        <title>Complete genome sequence of Paenibacillus sp. ML311-T8.</title>
        <authorList>
            <person name="Nam Y.-D."/>
            <person name="Kang J."/>
            <person name="Chung W.-H."/>
            <person name="Park Y.S."/>
        </authorList>
    </citation>
    <scope>NUCLEOTIDE SEQUENCE [LARGE SCALE GENOMIC DNA]</scope>
    <source>
        <strain evidence="2">ML311-T8</strain>
    </source>
</reference>
<dbReference type="KEGG" id="ppsc:EHS13_18550"/>
<proteinExistence type="predicted"/>
<evidence type="ECO:0000313" key="1">
    <source>
        <dbReference type="EMBL" id="QGQ96736.1"/>
    </source>
</evidence>
<accession>A0A6B8RMX9</accession>
<dbReference type="RefSeq" id="WP_155701809.1">
    <property type="nucleotide sequence ID" value="NZ_CP034235.1"/>
</dbReference>